<organism evidence="15 16">
    <name type="scientific">Bacteroides fragilis str. 3998T(B)3</name>
    <dbReference type="NCBI Taxonomy" id="1339316"/>
    <lineage>
        <taxon>Bacteria</taxon>
        <taxon>Pseudomonadati</taxon>
        <taxon>Bacteroidota</taxon>
        <taxon>Bacteroidia</taxon>
        <taxon>Bacteroidales</taxon>
        <taxon>Bacteroidaceae</taxon>
        <taxon>Bacteroides</taxon>
    </lineage>
</organism>
<keyword evidence="6 11" id="KW-0798">TonB box</keyword>
<dbReference type="PANTHER" id="PTHR30069">
    <property type="entry name" value="TONB-DEPENDENT OUTER MEMBRANE RECEPTOR"/>
    <property type="match status" value="1"/>
</dbReference>
<dbReference type="InterPro" id="IPR039426">
    <property type="entry name" value="TonB-dep_rcpt-like"/>
</dbReference>
<dbReference type="PATRIC" id="fig|1339316.3.peg.2477"/>
<evidence type="ECO:0000256" key="11">
    <source>
        <dbReference type="RuleBase" id="RU003357"/>
    </source>
</evidence>
<dbReference type="SUPFAM" id="SSF56935">
    <property type="entry name" value="Porins"/>
    <property type="match status" value="1"/>
</dbReference>
<dbReference type="GO" id="GO:0044718">
    <property type="term" value="P:siderophore transmembrane transport"/>
    <property type="evidence" value="ECO:0007669"/>
    <property type="project" value="TreeGrafter"/>
</dbReference>
<dbReference type="AlphaFoldDB" id="A0A015U1Y3"/>
<comment type="caution">
    <text evidence="15">The sequence shown here is derived from an EMBL/GenBank/DDBJ whole genome shotgun (WGS) entry which is preliminary data.</text>
</comment>
<evidence type="ECO:0000256" key="10">
    <source>
        <dbReference type="PROSITE-ProRule" id="PRU01360"/>
    </source>
</evidence>
<dbReference type="GO" id="GO:0009279">
    <property type="term" value="C:cell outer membrane"/>
    <property type="evidence" value="ECO:0007669"/>
    <property type="project" value="UniProtKB-SubCell"/>
</dbReference>
<accession>A0A015U1Y3</accession>
<dbReference type="Proteomes" id="UP000020773">
    <property type="component" value="Unassembled WGS sequence"/>
</dbReference>
<evidence type="ECO:0000256" key="5">
    <source>
        <dbReference type="ARBA" id="ARBA00022729"/>
    </source>
</evidence>
<dbReference type="PANTHER" id="PTHR30069:SF29">
    <property type="entry name" value="HEMOGLOBIN AND HEMOGLOBIN-HAPTOGLOBIN-BINDING PROTEIN 1-RELATED"/>
    <property type="match status" value="1"/>
</dbReference>
<dbReference type="InterPro" id="IPR012910">
    <property type="entry name" value="Plug_dom"/>
</dbReference>
<dbReference type="GO" id="GO:0015344">
    <property type="term" value="F:siderophore uptake transmembrane transporter activity"/>
    <property type="evidence" value="ECO:0007669"/>
    <property type="project" value="TreeGrafter"/>
</dbReference>
<feature type="domain" description="TonB-dependent receptor-like beta-barrel" evidence="13">
    <location>
        <begin position="370"/>
        <end position="741"/>
    </location>
</feature>
<keyword evidence="5 12" id="KW-0732">Signal</keyword>
<evidence type="ECO:0000256" key="4">
    <source>
        <dbReference type="ARBA" id="ARBA00022692"/>
    </source>
</evidence>
<sequence>MKRVTTILFLMLLICVHTAAQQKVKLEVLEKGTEQPIIAANVIYADNEALRNPQYAITNTSGQAELKLPSKGICYYKVTYIGYVPVTGKIGGTQDEKVIYMKEDDLGINEVVVTGSRTARPIKMSPVTTQVLGGKALVDAGYSNLQQALQQETPGLNIQKVGFGNEISMQGLDARHVLFLMDGERMTGDMAGNLDYERFNLHAIDRVEIVKGASSTLYGSRAAGAVINLITKKTDKPLSIDAGIRYGQMNERNYKHPQPKDFLYMFEQNADRPNLQSWVSAGFKAGKFTSQTDVWYSESDAFYMYQAENDKKVYTKEANPFLPHDIIVVSNAVRPPMGIEGKEHITVSQKLYYNPNPNLSVLVYGSSFFMNTYDLIQDMTFSQARDWTAGTKVTYHVKDWFSVTGSLHADFYDRFKRHERIDKRQKDYESSIYQPRLTVTSNYFNGHSLILGMEHTSDELTSDRFSGNANHDLKTRALKETEYFLQDEWTINPRWMISVGIRTNFSKAFGFMGMPKVAAKYSPDKHWSLRANYSMGYRSPSIKELFFNWDHLGMFMIRGNENMRPEKNNYFSLGAEYSNDRLFVSGTAYGNYFRDKIEGVWRIYDMQYNFEYTNLSQQRLLGLEVLARWSVLDCLTLNGTYSFVDVSKNKGIQVNTTSPHAATASMDYKYMKKNYRLNAVFSASYMGGKKFDVQDRVFVKEENKSYDAYFRCDLPQYVLCNLSVSQTFWNKVKLTLGMDNLFNYVPKTLGSGITMFNVPATAGARGWVQVEFMLDDVINSLKKKK</sequence>
<dbReference type="Pfam" id="PF07715">
    <property type="entry name" value="Plug"/>
    <property type="match status" value="1"/>
</dbReference>
<keyword evidence="2 10" id="KW-0813">Transport</keyword>
<feature type="signal peptide" evidence="12">
    <location>
        <begin position="1"/>
        <end position="19"/>
    </location>
</feature>
<dbReference type="InterPro" id="IPR000531">
    <property type="entry name" value="Beta-barrel_TonB"/>
</dbReference>
<name>A0A015U1Y3_BACFG</name>
<dbReference type="CDD" id="cd01347">
    <property type="entry name" value="ligand_gated_channel"/>
    <property type="match status" value="1"/>
</dbReference>
<keyword evidence="9 10" id="KW-0998">Cell outer membrane</keyword>
<reference evidence="15 16" key="1">
    <citation type="submission" date="2014-02" db="EMBL/GenBank/DDBJ databases">
        <authorList>
            <person name="Sears C."/>
            <person name="Carroll K."/>
            <person name="Sack B.R."/>
            <person name="Qadri F."/>
            <person name="Myers L.L."/>
            <person name="Chung G.-T."/>
            <person name="Escheverria P."/>
            <person name="Fraser C.M."/>
            <person name="Sadzewicz L."/>
            <person name="Shefchek K.A."/>
            <person name="Tallon L."/>
            <person name="Das S.P."/>
            <person name="Daugherty S."/>
            <person name="Mongodin E.F."/>
        </authorList>
    </citation>
    <scope>NUCLEOTIDE SEQUENCE [LARGE SCALE GENOMIC DNA]</scope>
    <source>
        <strain evidence="16">3998T(B)3</strain>
    </source>
</reference>
<dbReference type="EMBL" id="JGDB01000137">
    <property type="protein sequence ID" value="EXY90699.1"/>
    <property type="molecule type" value="Genomic_DNA"/>
</dbReference>
<proteinExistence type="inferred from homology"/>
<evidence type="ECO:0000256" key="9">
    <source>
        <dbReference type="ARBA" id="ARBA00023237"/>
    </source>
</evidence>
<evidence type="ECO:0000256" key="12">
    <source>
        <dbReference type="SAM" id="SignalP"/>
    </source>
</evidence>
<comment type="similarity">
    <text evidence="10 11">Belongs to the TonB-dependent receptor family.</text>
</comment>
<protein>
    <submittedName>
        <fullName evidence="15">TonB dependent receptor family protein</fullName>
    </submittedName>
</protein>
<dbReference type="PROSITE" id="PS52016">
    <property type="entry name" value="TONB_DEPENDENT_REC_3"/>
    <property type="match status" value="1"/>
</dbReference>
<dbReference type="Pfam" id="PF00593">
    <property type="entry name" value="TonB_dep_Rec_b-barrel"/>
    <property type="match status" value="1"/>
</dbReference>
<keyword evidence="8 15" id="KW-0675">Receptor</keyword>
<evidence type="ECO:0000313" key="16">
    <source>
        <dbReference type="Proteomes" id="UP000020773"/>
    </source>
</evidence>
<evidence type="ECO:0000259" key="14">
    <source>
        <dbReference type="Pfam" id="PF07715"/>
    </source>
</evidence>
<evidence type="ECO:0000256" key="1">
    <source>
        <dbReference type="ARBA" id="ARBA00004571"/>
    </source>
</evidence>
<keyword evidence="4 10" id="KW-0812">Transmembrane</keyword>
<evidence type="ECO:0000256" key="6">
    <source>
        <dbReference type="ARBA" id="ARBA00023077"/>
    </source>
</evidence>
<dbReference type="InterPro" id="IPR036942">
    <property type="entry name" value="Beta-barrel_TonB_sf"/>
</dbReference>
<keyword evidence="3 10" id="KW-1134">Transmembrane beta strand</keyword>
<dbReference type="Gene3D" id="2.40.170.20">
    <property type="entry name" value="TonB-dependent receptor, beta-barrel domain"/>
    <property type="match status" value="1"/>
</dbReference>
<evidence type="ECO:0000256" key="3">
    <source>
        <dbReference type="ARBA" id="ARBA00022452"/>
    </source>
</evidence>
<comment type="subcellular location">
    <subcellularLocation>
        <location evidence="1 10">Cell outer membrane</location>
        <topology evidence="1 10">Multi-pass membrane protein</topology>
    </subcellularLocation>
</comment>
<evidence type="ECO:0000256" key="8">
    <source>
        <dbReference type="ARBA" id="ARBA00023170"/>
    </source>
</evidence>
<dbReference type="Gene3D" id="2.170.130.10">
    <property type="entry name" value="TonB-dependent receptor, plug domain"/>
    <property type="match status" value="1"/>
</dbReference>
<feature type="domain" description="TonB-dependent receptor plug" evidence="14">
    <location>
        <begin position="123"/>
        <end position="226"/>
    </location>
</feature>
<evidence type="ECO:0000259" key="13">
    <source>
        <dbReference type="Pfam" id="PF00593"/>
    </source>
</evidence>
<feature type="chain" id="PRO_5005403258" evidence="12">
    <location>
        <begin position="20"/>
        <end position="785"/>
    </location>
</feature>
<evidence type="ECO:0000256" key="7">
    <source>
        <dbReference type="ARBA" id="ARBA00023136"/>
    </source>
</evidence>
<evidence type="ECO:0000313" key="15">
    <source>
        <dbReference type="EMBL" id="EXY90699.1"/>
    </source>
</evidence>
<keyword evidence="7 10" id="KW-0472">Membrane</keyword>
<evidence type="ECO:0000256" key="2">
    <source>
        <dbReference type="ARBA" id="ARBA00022448"/>
    </source>
</evidence>
<gene>
    <name evidence="15" type="ORF">M125_2587</name>
</gene>
<dbReference type="RefSeq" id="WP_005787356.1">
    <property type="nucleotide sequence ID" value="NZ_JGDB01000137.1"/>
</dbReference>
<dbReference type="InterPro" id="IPR037066">
    <property type="entry name" value="Plug_dom_sf"/>
</dbReference>